<protein>
    <submittedName>
        <fullName evidence="1">Uncharacterized protein</fullName>
    </submittedName>
</protein>
<sequence>MVKYSLYKNTCRKVFQLAHANEVDDGLGYTIKHVFIRASSLLHAHVFVASFGYRISPEYYDNNEEFVEPDERHIENALREYSLERFEQTNEECSCGEHFWHALKPAASNNQQIYYKEIIGVCVDSKEQKIKTSKDNLIQNNSTIFIYLIQMINSLLENTSLHSSLTISNYYAMYCTNIFMYITFNTCYLL</sequence>
<gene>
    <name evidence="1" type="ORF">ZHD862_LOCUS22010</name>
</gene>
<comment type="caution">
    <text evidence="1">The sequence shown here is derived from an EMBL/GenBank/DDBJ whole genome shotgun (WGS) entry which is preliminary data.</text>
</comment>
<name>A0A814V8L9_9BILA</name>
<organism evidence="1 2">
    <name type="scientific">Rotaria sordida</name>
    <dbReference type="NCBI Taxonomy" id="392033"/>
    <lineage>
        <taxon>Eukaryota</taxon>
        <taxon>Metazoa</taxon>
        <taxon>Spiralia</taxon>
        <taxon>Gnathifera</taxon>
        <taxon>Rotifera</taxon>
        <taxon>Eurotatoria</taxon>
        <taxon>Bdelloidea</taxon>
        <taxon>Philodinida</taxon>
        <taxon>Philodinidae</taxon>
        <taxon>Rotaria</taxon>
    </lineage>
</organism>
<proteinExistence type="predicted"/>
<dbReference type="Proteomes" id="UP000663864">
    <property type="component" value="Unassembled WGS sequence"/>
</dbReference>
<evidence type="ECO:0000313" key="2">
    <source>
        <dbReference type="Proteomes" id="UP000663864"/>
    </source>
</evidence>
<reference evidence="1" key="1">
    <citation type="submission" date="2021-02" db="EMBL/GenBank/DDBJ databases">
        <authorList>
            <person name="Nowell W R."/>
        </authorList>
    </citation>
    <scope>NUCLEOTIDE SEQUENCE</scope>
</reference>
<dbReference type="EMBL" id="CAJNOT010001344">
    <property type="protein sequence ID" value="CAF1185685.1"/>
    <property type="molecule type" value="Genomic_DNA"/>
</dbReference>
<accession>A0A814V8L9</accession>
<dbReference type="AlphaFoldDB" id="A0A814V8L9"/>
<evidence type="ECO:0000313" key="1">
    <source>
        <dbReference type="EMBL" id="CAF1185685.1"/>
    </source>
</evidence>